<sequence>MNIGSRSRGDKIFDIMNVVFFSLILFITIYPLYFMIISSFSSPDSINNGEVWFWPKDITFEGYKMIFEHEKIWTGYKNSIIYTVVGTSINVVLTITGGYVLSRKDLVGNKIFMFFIVFTMFFNGGMIPNYLLVKDLGMLDTMWALVIPNAISVFNLIIVRTFFQSTIPNELLEAGIVDGCSNWKFFLKIVLPLSRPIIAVMVLFSAVGHWNTYFSALIYLRDADLYPLQLVLREVLILTQAQEVMDSSLNGGLAELQNISQLIKYGVVIIASLPVLILYPFLQKHFVKGVMIGSIKG</sequence>
<evidence type="ECO:0000256" key="4">
    <source>
        <dbReference type="ARBA" id="ARBA00022692"/>
    </source>
</evidence>
<evidence type="ECO:0000313" key="9">
    <source>
        <dbReference type="EMBL" id="GHH97991.1"/>
    </source>
</evidence>
<feature type="transmembrane region" description="Helical" evidence="7">
    <location>
        <begin position="143"/>
        <end position="163"/>
    </location>
</feature>
<name>A0ABQ3N991_9BACI</name>
<dbReference type="PANTHER" id="PTHR43744">
    <property type="entry name" value="ABC TRANSPORTER PERMEASE PROTEIN MG189-RELATED-RELATED"/>
    <property type="match status" value="1"/>
</dbReference>
<accession>A0ABQ3N991</accession>
<feature type="transmembrane region" description="Helical" evidence="7">
    <location>
        <begin position="12"/>
        <end position="33"/>
    </location>
</feature>
<comment type="similarity">
    <text evidence="7">Belongs to the binding-protein-dependent transport system permease family.</text>
</comment>
<feature type="transmembrane region" description="Helical" evidence="7">
    <location>
        <begin position="80"/>
        <end position="100"/>
    </location>
</feature>
<gene>
    <name evidence="9" type="ORF">AM1BK_15340</name>
</gene>
<evidence type="ECO:0000259" key="8">
    <source>
        <dbReference type="PROSITE" id="PS50928"/>
    </source>
</evidence>
<feature type="domain" description="ABC transmembrane type-1" evidence="8">
    <location>
        <begin position="76"/>
        <end position="280"/>
    </location>
</feature>
<evidence type="ECO:0000256" key="2">
    <source>
        <dbReference type="ARBA" id="ARBA00022448"/>
    </source>
</evidence>
<comment type="caution">
    <text evidence="9">The sequence shown here is derived from an EMBL/GenBank/DDBJ whole genome shotgun (WGS) entry which is preliminary data.</text>
</comment>
<keyword evidence="2 7" id="KW-0813">Transport</keyword>
<dbReference type="Pfam" id="PF00528">
    <property type="entry name" value="BPD_transp_1"/>
    <property type="match status" value="1"/>
</dbReference>
<dbReference type="PANTHER" id="PTHR43744:SF9">
    <property type="entry name" value="POLYGALACTURONAN_RHAMNOGALACTURONAN TRANSPORT SYSTEM PERMEASE PROTEIN YTCP"/>
    <property type="match status" value="1"/>
</dbReference>
<dbReference type="CDD" id="cd06261">
    <property type="entry name" value="TM_PBP2"/>
    <property type="match status" value="1"/>
</dbReference>
<feature type="transmembrane region" description="Helical" evidence="7">
    <location>
        <begin position="197"/>
        <end position="220"/>
    </location>
</feature>
<reference evidence="9 10" key="1">
    <citation type="journal article" date="2022" name="Int. J. Syst. Evol. Microbiol.">
        <title>Neobacillus kokaensis sp. nov., isolated from soil.</title>
        <authorList>
            <person name="Yuki K."/>
            <person name="Matsubara H."/>
            <person name="Yamaguchi S."/>
        </authorList>
    </citation>
    <scope>NUCLEOTIDE SEQUENCE [LARGE SCALE GENOMIC DNA]</scope>
    <source>
        <strain evidence="9 10">LOB 377</strain>
    </source>
</reference>
<comment type="subcellular location">
    <subcellularLocation>
        <location evidence="1 7">Cell membrane</location>
        <topology evidence="1 7">Multi-pass membrane protein</topology>
    </subcellularLocation>
</comment>
<evidence type="ECO:0000256" key="7">
    <source>
        <dbReference type="RuleBase" id="RU363032"/>
    </source>
</evidence>
<keyword evidence="6 7" id="KW-0472">Membrane</keyword>
<protein>
    <submittedName>
        <fullName evidence="9">Sugar ABC transporter permease</fullName>
    </submittedName>
</protein>
<proteinExistence type="inferred from homology"/>
<dbReference type="InterPro" id="IPR035906">
    <property type="entry name" value="MetI-like_sf"/>
</dbReference>
<organism evidence="9 10">
    <name type="scientific">Neobacillus kokaensis</name>
    <dbReference type="NCBI Taxonomy" id="2759023"/>
    <lineage>
        <taxon>Bacteria</taxon>
        <taxon>Bacillati</taxon>
        <taxon>Bacillota</taxon>
        <taxon>Bacilli</taxon>
        <taxon>Bacillales</taxon>
        <taxon>Bacillaceae</taxon>
        <taxon>Neobacillus</taxon>
    </lineage>
</organism>
<dbReference type="InterPro" id="IPR000515">
    <property type="entry name" value="MetI-like"/>
</dbReference>
<evidence type="ECO:0000256" key="5">
    <source>
        <dbReference type="ARBA" id="ARBA00022989"/>
    </source>
</evidence>
<evidence type="ECO:0000256" key="1">
    <source>
        <dbReference type="ARBA" id="ARBA00004651"/>
    </source>
</evidence>
<evidence type="ECO:0000256" key="6">
    <source>
        <dbReference type="ARBA" id="ARBA00023136"/>
    </source>
</evidence>
<keyword evidence="3" id="KW-1003">Cell membrane</keyword>
<dbReference type="PROSITE" id="PS50928">
    <property type="entry name" value="ABC_TM1"/>
    <property type="match status" value="1"/>
</dbReference>
<keyword evidence="5 7" id="KW-1133">Transmembrane helix</keyword>
<keyword evidence="10" id="KW-1185">Reference proteome</keyword>
<keyword evidence="4 7" id="KW-0812">Transmembrane</keyword>
<feature type="transmembrane region" description="Helical" evidence="7">
    <location>
        <begin position="262"/>
        <end position="282"/>
    </location>
</feature>
<feature type="transmembrane region" description="Helical" evidence="7">
    <location>
        <begin position="112"/>
        <end position="131"/>
    </location>
</feature>
<evidence type="ECO:0000313" key="10">
    <source>
        <dbReference type="Proteomes" id="UP000637074"/>
    </source>
</evidence>
<dbReference type="SUPFAM" id="SSF161098">
    <property type="entry name" value="MetI-like"/>
    <property type="match status" value="1"/>
</dbReference>
<evidence type="ECO:0000256" key="3">
    <source>
        <dbReference type="ARBA" id="ARBA00022475"/>
    </source>
</evidence>
<dbReference type="Proteomes" id="UP000637074">
    <property type="component" value="Unassembled WGS sequence"/>
</dbReference>
<dbReference type="Gene3D" id="1.10.3720.10">
    <property type="entry name" value="MetI-like"/>
    <property type="match status" value="1"/>
</dbReference>
<dbReference type="EMBL" id="BNDS01000005">
    <property type="protein sequence ID" value="GHH97991.1"/>
    <property type="molecule type" value="Genomic_DNA"/>
</dbReference>